<evidence type="ECO:0000313" key="3">
    <source>
        <dbReference type="Proteomes" id="UP001054252"/>
    </source>
</evidence>
<feature type="compositionally biased region" description="Basic residues" evidence="1">
    <location>
        <begin position="11"/>
        <end position="24"/>
    </location>
</feature>
<name>A0AAV5MN02_9ROSI</name>
<protein>
    <submittedName>
        <fullName evidence="2">Uncharacterized protein</fullName>
    </submittedName>
</protein>
<gene>
    <name evidence="2" type="ORF">SLEP1_g57468</name>
</gene>
<dbReference type="AlphaFoldDB" id="A0AAV5MN02"/>
<dbReference type="EMBL" id="BPVZ01000394">
    <property type="protein sequence ID" value="GKV50773.1"/>
    <property type="molecule type" value="Genomic_DNA"/>
</dbReference>
<feature type="compositionally biased region" description="Polar residues" evidence="1">
    <location>
        <begin position="33"/>
        <end position="44"/>
    </location>
</feature>
<sequence>MKGYPGEKHIRPGIKKEKRKRIKAKCNYETKQELGSSTSPQGGE</sequence>
<proteinExistence type="predicted"/>
<comment type="caution">
    <text evidence="2">The sequence shown here is derived from an EMBL/GenBank/DDBJ whole genome shotgun (WGS) entry which is preliminary data.</text>
</comment>
<feature type="compositionally biased region" description="Basic and acidic residues" evidence="1">
    <location>
        <begin position="1"/>
        <end position="10"/>
    </location>
</feature>
<accession>A0AAV5MN02</accession>
<organism evidence="2 3">
    <name type="scientific">Rubroshorea leprosula</name>
    <dbReference type="NCBI Taxonomy" id="152421"/>
    <lineage>
        <taxon>Eukaryota</taxon>
        <taxon>Viridiplantae</taxon>
        <taxon>Streptophyta</taxon>
        <taxon>Embryophyta</taxon>
        <taxon>Tracheophyta</taxon>
        <taxon>Spermatophyta</taxon>
        <taxon>Magnoliopsida</taxon>
        <taxon>eudicotyledons</taxon>
        <taxon>Gunneridae</taxon>
        <taxon>Pentapetalae</taxon>
        <taxon>rosids</taxon>
        <taxon>malvids</taxon>
        <taxon>Malvales</taxon>
        <taxon>Dipterocarpaceae</taxon>
        <taxon>Rubroshorea</taxon>
    </lineage>
</organism>
<keyword evidence="3" id="KW-1185">Reference proteome</keyword>
<dbReference type="Proteomes" id="UP001054252">
    <property type="component" value="Unassembled WGS sequence"/>
</dbReference>
<evidence type="ECO:0000256" key="1">
    <source>
        <dbReference type="SAM" id="MobiDB-lite"/>
    </source>
</evidence>
<feature type="region of interest" description="Disordered" evidence="1">
    <location>
        <begin position="1"/>
        <end position="44"/>
    </location>
</feature>
<evidence type="ECO:0000313" key="2">
    <source>
        <dbReference type="EMBL" id="GKV50773.1"/>
    </source>
</evidence>
<reference evidence="2 3" key="1">
    <citation type="journal article" date="2021" name="Commun. Biol.">
        <title>The genome of Shorea leprosula (Dipterocarpaceae) highlights the ecological relevance of drought in aseasonal tropical rainforests.</title>
        <authorList>
            <person name="Ng K.K.S."/>
            <person name="Kobayashi M.J."/>
            <person name="Fawcett J.A."/>
            <person name="Hatakeyama M."/>
            <person name="Paape T."/>
            <person name="Ng C.H."/>
            <person name="Ang C.C."/>
            <person name="Tnah L.H."/>
            <person name="Lee C.T."/>
            <person name="Nishiyama T."/>
            <person name="Sese J."/>
            <person name="O'Brien M.J."/>
            <person name="Copetti D."/>
            <person name="Mohd Noor M.I."/>
            <person name="Ong R.C."/>
            <person name="Putra M."/>
            <person name="Sireger I.Z."/>
            <person name="Indrioko S."/>
            <person name="Kosugi Y."/>
            <person name="Izuno A."/>
            <person name="Isagi Y."/>
            <person name="Lee S.L."/>
            <person name="Shimizu K.K."/>
        </authorList>
    </citation>
    <scope>NUCLEOTIDE SEQUENCE [LARGE SCALE GENOMIC DNA]</scope>
    <source>
        <strain evidence="2">214</strain>
    </source>
</reference>